<dbReference type="RefSeq" id="WP_107033388.1">
    <property type="nucleotide sequence ID" value="NZ_CAPEJN010000067.1"/>
</dbReference>
<evidence type="ECO:0000256" key="1">
    <source>
        <dbReference type="SAM" id="Phobius"/>
    </source>
</evidence>
<sequence length="149" mass="16756">MIFLLALALITSCRSHKELQQDKSLAADSIARSEHHRTIAVIDSAIRSTSFDFDTLEVSVERPTAYAEKPEVIRLKAVRGRVINQRRVHRDSVEAFNRLDTVAYRQSAAESSTEHTATTRLYNPPDGTAAVIITILVIGGLIYVFYRKR</sequence>
<keyword evidence="3" id="KW-1185">Reference proteome</keyword>
<accession>A0A2V1IK58</accession>
<dbReference type="EMBL" id="PUEC01000047">
    <property type="protein sequence ID" value="PWB00296.1"/>
    <property type="molecule type" value="Genomic_DNA"/>
</dbReference>
<reference evidence="3" key="1">
    <citation type="submission" date="2018-02" db="EMBL/GenBank/DDBJ databases">
        <authorList>
            <person name="Clavel T."/>
            <person name="Strowig T."/>
        </authorList>
    </citation>
    <scope>NUCLEOTIDE SEQUENCE [LARGE SCALE GENOMIC DNA]</scope>
    <source>
        <strain evidence="3">DSM 103720</strain>
    </source>
</reference>
<protein>
    <submittedName>
        <fullName evidence="2">Uncharacterized protein</fullName>
    </submittedName>
</protein>
<feature type="transmembrane region" description="Helical" evidence="1">
    <location>
        <begin position="127"/>
        <end position="146"/>
    </location>
</feature>
<gene>
    <name evidence="2" type="ORF">C5O23_13215</name>
</gene>
<comment type="caution">
    <text evidence="2">The sequence shown here is derived from an EMBL/GenBank/DDBJ whole genome shotgun (WGS) entry which is preliminary data.</text>
</comment>
<evidence type="ECO:0000313" key="2">
    <source>
        <dbReference type="EMBL" id="PWB00296.1"/>
    </source>
</evidence>
<name>A0A2V1IK58_9BACT</name>
<proteinExistence type="predicted"/>
<dbReference type="GeneID" id="82527277"/>
<keyword evidence="1" id="KW-1133">Transmembrane helix</keyword>
<organism evidence="2 3">
    <name type="scientific">Duncaniella muris</name>
    <dbReference type="NCBI Taxonomy" id="2094150"/>
    <lineage>
        <taxon>Bacteria</taxon>
        <taxon>Pseudomonadati</taxon>
        <taxon>Bacteroidota</taxon>
        <taxon>Bacteroidia</taxon>
        <taxon>Bacteroidales</taxon>
        <taxon>Muribaculaceae</taxon>
        <taxon>Duncaniella</taxon>
    </lineage>
</organism>
<dbReference type="AlphaFoldDB" id="A0A2V1IK58"/>
<keyword evidence="1" id="KW-0472">Membrane</keyword>
<dbReference type="Proteomes" id="UP000244905">
    <property type="component" value="Unassembled WGS sequence"/>
</dbReference>
<evidence type="ECO:0000313" key="3">
    <source>
        <dbReference type="Proteomes" id="UP000244905"/>
    </source>
</evidence>
<keyword evidence="1" id="KW-0812">Transmembrane</keyword>